<dbReference type="InterPro" id="IPR005599">
    <property type="entry name" value="GPI_mannosylTrfase"/>
</dbReference>
<protein>
    <recommendedName>
        <fullName evidence="12">Alg9-like mannosyltransferase family protein</fullName>
    </recommendedName>
</protein>
<reference evidence="10 11" key="1">
    <citation type="submission" date="2020-08" db="EMBL/GenBank/DDBJ databases">
        <title>Genomic Encyclopedia of Type Strains, Phase IV (KMG-IV): sequencing the most valuable type-strain genomes for metagenomic binning, comparative biology and taxonomic classification.</title>
        <authorList>
            <person name="Goeker M."/>
        </authorList>
    </citation>
    <scope>NUCLEOTIDE SEQUENCE [LARGE SCALE GENOMIC DNA]</scope>
    <source>
        <strain evidence="10 11">DSM 25079</strain>
    </source>
</reference>
<keyword evidence="5 9" id="KW-0812">Transmembrane</keyword>
<keyword evidence="3" id="KW-0328">Glycosyltransferase</keyword>
<dbReference type="EMBL" id="JACIJC010000002">
    <property type="protein sequence ID" value="MBB5685506.1"/>
    <property type="molecule type" value="Genomic_DNA"/>
</dbReference>
<evidence type="ECO:0000313" key="11">
    <source>
        <dbReference type="Proteomes" id="UP000549617"/>
    </source>
</evidence>
<evidence type="ECO:0000256" key="1">
    <source>
        <dbReference type="ARBA" id="ARBA00004127"/>
    </source>
</evidence>
<evidence type="ECO:0000256" key="3">
    <source>
        <dbReference type="ARBA" id="ARBA00022676"/>
    </source>
</evidence>
<feature type="transmembrane region" description="Helical" evidence="9">
    <location>
        <begin position="259"/>
        <end position="280"/>
    </location>
</feature>
<feature type="transmembrane region" description="Helical" evidence="9">
    <location>
        <begin position="99"/>
        <end position="116"/>
    </location>
</feature>
<feature type="transmembrane region" description="Helical" evidence="9">
    <location>
        <begin position="342"/>
        <end position="362"/>
    </location>
</feature>
<dbReference type="AlphaFoldDB" id="A0A7W9EFA2"/>
<evidence type="ECO:0000256" key="7">
    <source>
        <dbReference type="ARBA" id="ARBA00022989"/>
    </source>
</evidence>
<feature type="transmembrane region" description="Helical" evidence="9">
    <location>
        <begin position="311"/>
        <end position="330"/>
    </location>
</feature>
<evidence type="ECO:0000313" key="10">
    <source>
        <dbReference type="EMBL" id="MBB5685506.1"/>
    </source>
</evidence>
<evidence type="ECO:0000256" key="9">
    <source>
        <dbReference type="SAM" id="Phobius"/>
    </source>
</evidence>
<accession>A0A7W9EFA2</accession>
<dbReference type="GO" id="GO:0000030">
    <property type="term" value="F:mannosyltransferase activity"/>
    <property type="evidence" value="ECO:0007669"/>
    <property type="project" value="TreeGrafter"/>
</dbReference>
<comment type="subcellular location">
    <subcellularLocation>
        <location evidence="1">Endomembrane system</location>
        <topology evidence="1">Multi-pass membrane protein</topology>
    </subcellularLocation>
    <subcellularLocation>
        <location evidence="2">Endoplasmic reticulum membrane</location>
    </subcellularLocation>
</comment>
<name>A0A7W9EFA2_9SPHN</name>
<feature type="transmembrane region" description="Helical" evidence="9">
    <location>
        <begin position="208"/>
        <end position="231"/>
    </location>
</feature>
<evidence type="ECO:0008006" key="12">
    <source>
        <dbReference type="Google" id="ProtNLM"/>
    </source>
</evidence>
<keyword evidence="11" id="KW-1185">Reference proteome</keyword>
<evidence type="ECO:0000256" key="2">
    <source>
        <dbReference type="ARBA" id="ARBA00004586"/>
    </source>
</evidence>
<feature type="transmembrane region" description="Helical" evidence="9">
    <location>
        <begin position="173"/>
        <end position="201"/>
    </location>
</feature>
<dbReference type="Pfam" id="PF03901">
    <property type="entry name" value="Glyco_transf_22"/>
    <property type="match status" value="1"/>
</dbReference>
<keyword evidence="7 9" id="KW-1133">Transmembrane helix</keyword>
<keyword evidence="6" id="KW-0256">Endoplasmic reticulum</keyword>
<comment type="caution">
    <text evidence="10">The sequence shown here is derived from an EMBL/GenBank/DDBJ whole genome shotgun (WGS) entry which is preliminary data.</text>
</comment>
<sequence length="501" mass="55490">MTSEVLASWRNTRRAILAVLALAFALRAGVALIPAMIHPDEIFQYLEQAHRLIFGNGVVSWEYRYNMRGWLFPVMLSGPMWLGHTIAPDTSLYIVLPKLLVAIFSLGVVAAAYALGRRWSPLHAIITMFVAAVWFECVYFGAHTLSETIAVAAVMAATALMAADNASGRRLMLAGWLLGLGVIFRFHYAPAIGIFVILSCALQWRSRWLPLIMGGFIALTIGGLIDLAMGLTPYGWILENFHQNITVDRAAGFGVSGPIAYFTFYTRSWGIWLLPILLCLMPVIKRHRALFWMAMVNLLIHSMIGHKEYRFILLTTTILVILAAIGSVEIMQMIRHRLSVPAARFTPVALLLLWTGASATAASSDYMRPRWTAYGASFHSFQALRAMPGICGIAIYDLEFWQTGGYSYLHKALPLYSVSSEAGEMAPKAATKAYNAILAPSRSQSRLPEAFAKRDCFTLPDQNIGDDYGPAHLCIFIRPGGCDPAAAPEQRLDQVMRRLDI</sequence>
<evidence type="ECO:0000256" key="4">
    <source>
        <dbReference type="ARBA" id="ARBA00022679"/>
    </source>
</evidence>
<dbReference type="PANTHER" id="PTHR22760">
    <property type="entry name" value="GLYCOSYLTRANSFERASE"/>
    <property type="match status" value="1"/>
</dbReference>
<feature type="transmembrane region" description="Helical" evidence="9">
    <location>
        <begin position="289"/>
        <end position="305"/>
    </location>
</feature>
<keyword evidence="8 9" id="KW-0472">Membrane</keyword>
<evidence type="ECO:0000256" key="6">
    <source>
        <dbReference type="ARBA" id="ARBA00022824"/>
    </source>
</evidence>
<keyword evidence="4" id="KW-0808">Transferase</keyword>
<dbReference type="GO" id="GO:0012505">
    <property type="term" value="C:endomembrane system"/>
    <property type="evidence" value="ECO:0007669"/>
    <property type="project" value="UniProtKB-SubCell"/>
</dbReference>
<organism evidence="10 11">
    <name type="scientific">Sphingobium boeckii</name>
    <dbReference type="NCBI Taxonomy" id="1082345"/>
    <lineage>
        <taxon>Bacteria</taxon>
        <taxon>Pseudomonadati</taxon>
        <taxon>Pseudomonadota</taxon>
        <taxon>Alphaproteobacteria</taxon>
        <taxon>Sphingomonadales</taxon>
        <taxon>Sphingomonadaceae</taxon>
        <taxon>Sphingobium</taxon>
    </lineage>
</organism>
<dbReference type="RefSeq" id="WP_184016885.1">
    <property type="nucleotide sequence ID" value="NZ_JACIJC010000002.1"/>
</dbReference>
<dbReference type="Proteomes" id="UP000549617">
    <property type="component" value="Unassembled WGS sequence"/>
</dbReference>
<evidence type="ECO:0000256" key="8">
    <source>
        <dbReference type="ARBA" id="ARBA00023136"/>
    </source>
</evidence>
<evidence type="ECO:0000256" key="5">
    <source>
        <dbReference type="ARBA" id="ARBA00022692"/>
    </source>
</evidence>
<proteinExistence type="predicted"/>
<gene>
    <name evidence="10" type="ORF">FHS49_001514</name>
</gene>